<sequence>MDHPRAFGRFIFRFGHVFRTSAYIQWGHSSRSLGAVLMLNPGSAQFEQTNPKLDAQLRKYGAAMGPIKEDPTIAQLTKLVHELYRGHPSGTLQIYNLFHLQAAKSADAIALFEQFVNEHKLMLTESLATKDELQRHPWMLIGWGIRSHSSWHNLEEIKKLWLEQIKAAGILTFGKRNARGDYYHPCPQLQAQKDKLTSELKELFDTKVKPFIPYEEFVQHRYTVLKWNGKSDVDAQFIVKDNTKNVQCVFVQGHEPVWFHLELDKDPAVSHWHNDQMRSVDDLRGLVP</sequence>
<organism evidence="1 2">
    <name type="scientific">Sporolactobacillus kofuensis</name>
    <dbReference type="NCBI Taxonomy" id="269672"/>
    <lineage>
        <taxon>Bacteria</taxon>
        <taxon>Bacillati</taxon>
        <taxon>Bacillota</taxon>
        <taxon>Bacilli</taxon>
        <taxon>Bacillales</taxon>
        <taxon>Sporolactobacillaceae</taxon>
        <taxon>Sporolactobacillus</taxon>
    </lineage>
</organism>
<comment type="caution">
    <text evidence="1">The sequence shown here is derived from an EMBL/GenBank/DDBJ whole genome shotgun (WGS) entry which is preliminary data.</text>
</comment>
<dbReference type="Proteomes" id="UP001596267">
    <property type="component" value="Unassembled WGS sequence"/>
</dbReference>
<dbReference type="RefSeq" id="WP_253054159.1">
    <property type="nucleotide sequence ID" value="NZ_JAMXWN010000006.1"/>
</dbReference>
<protein>
    <recommendedName>
        <fullName evidence="3">DUF1643 domain-containing protein</fullName>
    </recommendedName>
</protein>
<reference evidence="2" key="1">
    <citation type="journal article" date="2019" name="Int. J. Syst. Evol. Microbiol.">
        <title>The Global Catalogue of Microorganisms (GCM) 10K type strain sequencing project: providing services to taxonomists for standard genome sequencing and annotation.</title>
        <authorList>
            <consortium name="The Broad Institute Genomics Platform"/>
            <consortium name="The Broad Institute Genome Sequencing Center for Infectious Disease"/>
            <person name="Wu L."/>
            <person name="Ma J."/>
        </authorList>
    </citation>
    <scope>NUCLEOTIDE SEQUENCE [LARGE SCALE GENOMIC DNA]</scope>
    <source>
        <strain evidence="2">CCUG 42001</strain>
    </source>
</reference>
<dbReference type="EMBL" id="JBHSTQ010000006">
    <property type="protein sequence ID" value="MFC6386471.1"/>
    <property type="molecule type" value="Genomic_DNA"/>
</dbReference>
<keyword evidence="2" id="KW-1185">Reference proteome</keyword>
<gene>
    <name evidence="1" type="ORF">ACFP7A_07645</name>
</gene>
<evidence type="ECO:0000313" key="2">
    <source>
        <dbReference type="Proteomes" id="UP001596267"/>
    </source>
</evidence>
<accession>A0ABW1WFN2</accession>
<evidence type="ECO:0000313" key="1">
    <source>
        <dbReference type="EMBL" id="MFC6386471.1"/>
    </source>
</evidence>
<proteinExistence type="predicted"/>
<name>A0ABW1WFN2_9BACL</name>
<evidence type="ECO:0008006" key="3">
    <source>
        <dbReference type="Google" id="ProtNLM"/>
    </source>
</evidence>